<reference evidence="1 2" key="1">
    <citation type="journal article" date="2023" name="Int. J. Syst. Evol. Microbiol.">
        <title>The observation of taxonomic boundaries for the 16SrII and 16SrXXV phytoplasmas using genome-based delimitation.</title>
        <authorList>
            <person name="Rodrigues Jardim B."/>
            <person name="Tran-Nguyen L.T.T."/>
            <person name="Gambley C."/>
            <person name="Al-Sadi A.M."/>
            <person name="Al-Subhi A.M."/>
            <person name="Foissac X."/>
            <person name="Salar P."/>
            <person name="Cai H."/>
            <person name="Yang J.Y."/>
            <person name="Davis R."/>
            <person name="Jones L."/>
            <person name="Rodoni B."/>
            <person name="Constable F.E."/>
        </authorList>
    </citation>
    <scope>NUCLEOTIDE SEQUENCE [LARGE SCALE GENOMIC DNA]</scope>
    <source>
        <strain evidence="1">BAWM-TWN</strain>
    </source>
</reference>
<protein>
    <recommendedName>
        <fullName evidence="3">Sequence-variable mosaic (SVM) signal sequence domain-containing protein</fullName>
    </recommendedName>
</protein>
<dbReference type="EMBL" id="JAOSIS010000022">
    <property type="protein sequence ID" value="MDO8052814.1"/>
    <property type="molecule type" value="Genomic_DNA"/>
</dbReference>
<accession>A0ABT9CZP8</accession>
<organism evidence="1 2">
    <name type="scientific">'Vigna radiata' phytoplasma</name>
    <dbReference type="NCBI Taxonomy" id="1177238"/>
    <lineage>
        <taxon>Bacteria</taxon>
        <taxon>Bacillati</taxon>
        <taxon>Mycoplasmatota</taxon>
        <taxon>Mollicutes</taxon>
        <taxon>Acholeplasmatales</taxon>
        <taxon>Acholeplasmataceae</taxon>
        <taxon>Candidatus Phytoplasma</taxon>
        <taxon>16SrIX (Pigeon pea witches'-broom group)</taxon>
    </lineage>
</organism>
<dbReference type="Proteomes" id="UP001170667">
    <property type="component" value="Unassembled WGS sequence"/>
</dbReference>
<evidence type="ECO:0000313" key="2">
    <source>
        <dbReference type="Proteomes" id="UP001170667"/>
    </source>
</evidence>
<name>A0ABT9CZP8_9MOLU</name>
<proteinExistence type="predicted"/>
<evidence type="ECO:0008006" key="3">
    <source>
        <dbReference type="Google" id="ProtNLM"/>
    </source>
</evidence>
<keyword evidence="2" id="KW-1185">Reference proteome</keyword>
<comment type="caution">
    <text evidence="1">The sequence shown here is derived from an EMBL/GenBank/DDBJ whole genome shotgun (WGS) entry which is preliminary data.</text>
</comment>
<gene>
    <name evidence="1" type="ORF">OC710_02130</name>
</gene>
<evidence type="ECO:0000313" key="1">
    <source>
        <dbReference type="EMBL" id="MDO8052814.1"/>
    </source>
</evidence>
<sequence>MLNMVKLKKIIKIINYSTLFLFLFSIININQVIGAPKRPKYRVI</sequence>